<sequence>MSKIFKNNFYFYIFIAFILFFTQITESHVNISKDLFQSELFLPNQEENIVTRNIGRAVIYPIEEKNQLTFMKVKQESCFSVFWGIVSFFMTLLVFGFR</sequence>
<feature type="transmembrane region" description="Helical" evidence="1">
    <location>
        <begin position="79"/>
        <end position="97"/>
    </location>
</feature>
<keyword evidence="1" id="KW-0812">Transmembrane</keyword>
<evidence type="ECO:0000313" key="2">
    <source>
        <dbReference type="EMBL" id="PIT68855.1"/>
    </source>
</evidence>
<dbReference type="AlphaFoldDB" id="A0A2M6URP4"/>
<keyword evidence="1" id="KW-1133">Transmembrane helix</keyword>
<evidence type="ECO:0000256" key="1">
    <source>
        <dbReference type="SAM" id="Phobius"/>
    </source>
</evidence>
<name>A0A2M6URP4_9HYPH</name>
<evidence type="ECO:0000313" key="3">
    <source>
        <dbReference type="Proteomes" id="UP000229839"/>
    </source>
</evidence>
<proteinExistence type="predicted"/>
<gene>
    <name evidence="2" type="ORF">CER18_05410</name>
</gene>
<dbReference type="Proteomes" id="UP000229839">
    <property type="component" value="Unassembled WGS sequence"/>
</dbReference>
<feature type="transmembrane region" description="Helical" evidence="1">
    <location>
        <begin position="9"/>
        <end position="25"/>
    </location>
</feature>
<organism evidence="2 3">
    <name type="scientific">Bartonella tribocorum</name>
    <dbReference type="NCBI Taxonomy" id="85701"/>
    <lineage>
        <taxon>Bacteria</taxon>
        <taxon>Pseudomonadati</taxon>
        <taxon>Pseudomonadota</taxon>
        <taxon>Alphaproteobacteria</taxon>
        <taxon>Hyphomicrobiales</taxon>
        <taxon>Bartonellaceae</taxon>
        <taxon>Bartonella</taxon>
    </lineage>
</organism>
<protein>
    <submittedName>
        <fullName evidence="2">Uncharacterized protein</fullName>
    </submittedName>
</protein>
<keyword evidence="1" id="KW-0472">Membrane</keyword>
<accession>A0A2M6URP4</accession>
<dbReference type="RefSeq" id="WP_100129057.1">
    <property type="nucleotide sequence ID" value="NZ_NJGE01000011.1"/>
</dbReference>
<reference evidence="2 3" key="1">
    <citation type="submission" date="2017-06" db="EMBL/GenBank/DDBJ databases">
        <title>Draft genome of Bartonella tribocorum strain L103, isolated from a rodent in Laos.</title>
        <authorList>
            <person name="Hadjadj L."/>
            <person name="Jiyipong T."/>
            <person name="Morand S."/>
            <person name="Diene S.M."/>
            <person name="Rolain J.-M."/>
        </authorList>
    </citation>
    <scope>NUCLEOTIDE SEQUENCE [LARGE SCALE GENOMIC DNA]</scope>
    <source>
        <strain evidence="2 3">L103</strain>
    </source>
</reference>
<dbReference type="OrthoDB" id="7924024at2"/>
<dbReference type="EMBL" id="NJGE01000011">
    <property type="protein sequence ID" value="PIT68855.1"/>
    <property type="molecule type" value="Genomic_DNA"/>
</dbReference>
<comment type="caution">
    <text evidence="2">The sequence shown here is derived from an EMBL/GenBank/DDBJ whole genome shotgun (WGS) entry which is preliminary data.</text>
</comment>